<evidence type="ECO:0000313" key="3">
    <source>
        <dbReference type="EMBL" id="GFC94293.1"/>
    </source>
</evidence>
<sequence>LGLLGEPSQPVALAPRVESTAISFQDAFRETVNVAMGRAAALLARVLGVFVQLPVPNVNMLEVGELHMALADAQGIDANPRQRLFRHGNAAGSVVNPDRRLSERDSRANRYRLLARASAGAWRAQRDRRADPDQPATLEENPRRGDQLQPGGPQHSFRPVDVVHRRLGRAAVAKTRLPDELIHERSYRHQRAALAADHYPEHRRRRGGAGSGIPG</sequence>
<accession>A0A699SAP8</accession>
<feature type="non-terminal residue" evidence="3">
    <location>
        <position position="215"/>
    </location>
</feature>
<gene>
    <name evidence="3" type="ORF">Tci_866263</name>
</gene>
<organism evidence="3">
    <name type="scientific">Tanacetum cinerariifolium</name>
    <name type="common">Dalmatian daisy</name>
    <name type="synonym">Chrysanthemum cinerariifolium</name>
    <dbReference type="NCBI Taxonomy" id="118510"/>
    <lineage>
        <taxon>Eukaryota</taxon>
        <taxon>Viridiplantae</taxon>
        <taxon>Streptophyta</taxon>
        <taxon>Embryophyta</taxon>
        <taxon>Tracheophyta</taxon>
        <taxon>Spermatophyta</taxon>
        <taxon>Magnoliopsida</taxon>
        <taxon>eudicotyledons</taxon>
        <taxon>Gunneridae</taxon>
        <taxon>Pentapetalae</taxon>
        <taxon>asterids</taxon>
        <taxon>campanulids</taxon>
        <taxon>Asterales</taxon>
        <taxon>Asteraceae</taxon>
        <taxon>Asteroideae</taxon>
        <taxon>Anthemideae</taxon>
        <taxon>Anthemidinae</taxon>
        <taxon>Tanacetum</taxon>
    </lineage>
</organism>
<feature type="region of interest" description="Disordered" evidence="2">
    <location>
        <begin position="193"/>
        <end position="215"/>
    </location>
</feature>
<dbReference type="EMBL" id="BKCJ011147929">
    <property type="protein sequence ID" value="GFC94293.1"/>
    <property type="molecule type" value="Genomic_DNA"/>
</dbReference>
<evidence type="ECO:0000256" key="1">
    <source>
        <dbReference type="ARBA" id="ARBA00022500"/>
    </source>
</evidence>
<dbReference type="GO" id="GO:0006935">
    <property type="term" value="P:chemotaxis"/>
    <property type="evidence" value="ECO:0007669"/>
    <property type="project" value="UniProtKB-KW"/>
</dbReference>
<proteinExistence type="predicted"/>
<dbReference type="AlphaFoldDB" id="A0A699SAP8"/>
<feature type="non-terminal residue" evidence="3">
    <location>
        <position position="1"/>
    </location>
</feature>
<comment type="caution">
    <text evidence="3">The sequence shown here is derived from an EMBL/GenBank/DDBJ whole genome shotgun (WGS) entry which is preliminary data.</text>
</comment>
<name>A0A699SAP8_TANCI</name>
<evidence type="ECO:0000256" key="2">
    <source>
        <dbReference type="SAM" id="MobiDB-lite"/>
    </source>
</evidence>
<dbReference type="Gene3D" id="3.40.1550.10">
    <property type="entry name" value="CheC-like"/>
    <property type="match status" value="1"/>
</dbReference>
<keyword evidence="1" id="KW-0145">Chemotaxis</keyword>
<protein>
    <submittedName>
        <fullName evidence="3">Uncharacterized protein</fullName>
    </submittedName>
</protein>
<feature type="region of interest" description="Disordered" evidence="2">
    <location>
        <begin position="122"/>
        <end position="160"/>
    </location>
</feature>
<reference evidence="3" key="1">
    <citation type="journal article" date="2019" name="Sci. Rep.">
        <title>Draft genome of Tanacetum cinerariifolium, the natural source of mosquito coil.</title>
        <authorList>
            <person name="Yamashiro T."/>
            <person name="Shiraishi A."/>
            <person name="Satake H."/>
            <person name="Nakayama K."/>
        </authorList>
    </citation>
    <scope>NUCLEOTIDE SEQUENCE</scope>
</reference>
<dbReference type="SUPFAM" id="SSF103039">
    <property type="entry name" value="CheC-like"/>
    <property type="match status" value="1"/>
</dbReference>
<dbReference type="InterPro" id="IPR028976">
    <property type="entry name" value="CheC-like_sf"/>
</dbReference>